<dbReference type="SUPFAM" id="SSF51316">
    <property type="entry name" value="Mss4-like"/>
    <property type="match status" value="1"/>
</dbReference>
<dbReference type="PANTHER" id="PTHR10173:SF59">
    <property type="entry name" value="PEPTIDE METHIONINE SULFOXIDE REDUCTASE MSRA_MSRB"/>
    <property type="match status" value="1"/>
</dbReference>
<dbReference type="EC" id="1.8.4.12" evidence="3"/>
<dbReference type="FunFam" id="2.170.150.20:FF:000003">
    <property type="entry name" value="Peptide methionine sulfoxide reductase MsrB"/>
    <property type="match status" value="1"/>
</dbReference>
<dbReference type="InterPro" id="IPR002579">
    <property type="entry name" value="Met_Sox_Rdtase_MsrB_dom"/>
</dbReference>
<comment type="similarity">
    <text evidence="3">Belongs to the MsrB Met sulfoxide reductase family.</text>
</comment>
<dbReference type="InterPro" id="IPR028427">
    <property type="entry name" value="Met_Sox_Rdtase_MsrB"/>
</dbReference>
<dbReference type="PANTHER" id="PTHR10173">
    <property type="entry name" value="METHIONINE SULFOXIDE REDUCTASE"/>
    <property type="match status" value="1"/>
</dbReference>
<feature type="domain" description="MsrB" evidence="4">
    <location>
        <begin position="11"/>
        <end position="134"/>
    </location>
</feature>
<dbReference type="GO" id="GO:0033743">
    <property type="term" value="F:peptide-methionine (R)-S-oxide reductase activity"/>
    <property type="evidence" value="ECO:0007669"/>
    <property type="project" value="UniProtKB-UniRule"/>
</dbReference>
<keyword evidence="1 3" id="KW-0560">Oxidoreductase</keyword>
<feature type="active site" description="Nucleophile" evidence="3">
    <location>
        <position position="123"/>
    </location>
</feature>
<evidence type="ECO:0000259" key="4">
    <source>
        <dbReference type="PROSITE" id="PS51790"/>
    </source>
</evidence>
<dbReference type="RefSeq" id="WP_171297849.1">
    <property type="nucleotide sequence ID" value="NZ_CP077618.1"/>
</dbReference>
<comment type="caution">
    <text evidence="5">The sequence shown here is derived from an EMBL/GenBank/DDBJ whole genome shotgun (WGS) entry which is preliminary data.</text>
</comment>
<gene>
    <name evidence="3 5" type="primary">msrB</name>
    <name evidence="5" type="ORF">HLQ16_14725</name>
</gene>
<comment type="catalytic activity">
    <reaction evidence="2 3">
        <text>L-methionyl-[protein] + [thioredoxin]-disulfide + H2O = L-methionyl-(R)-S-oxide-[protein] + [thioredoxin]-dithiol</text>
        <dbReference type="Rhea" id="RHEA:24164"/>
        <dbReference type="Rhea" id="RHEA-COMP:10698"/>
        <dbReference type="Rhea" id="RHEA-COMP:10700"/>
        <dbReference type="Rhea" id="RHEA-COMP:12313"/>
        <dbReference type="Rhea" id="RHEA-COMP:12314"/>
        <dbReference type="ChEBI" id="CHEBI:15377"/>
        <dbReference type="ChEBI" id="CHEBI:16044"/>
        <dbReference type="ChEBI" id="CHEBI:29950"/>
        <dbReference type="ChEBI" id="CHEBI:45764"/>
        <dbReference type="ChEBI" id="CHEBI:50058"/>
        <dbReference type="EC" id="1.8.4.12"/>
    </reaction>
</comment>
<dbReference type="Proteomes" id="UP000531659">
    <property type="component" value="Unassembled WGS sequence"/>
</dbReference>
<evidence type="ECO:0000313" key="5">
    <source>
        <dbReference type="EMBL" id="NNU77187.1"/>
    </source>
</evidence>
<name>A0A7Y3WSK5_9CLOT</name>
<evidence type="ECO:0000256" key="3">
    <source>
        <dbReference type="HAMAP-Rule" id="MF_01400"/>
    </source>
</evidence>
<sequence>MDKKTYTKKSKEQLKKELTQIQFEVTQENATERSFDNEFWNNKEEGIYVDVNSGEALFTSLDKFDSGCGWPSFTKPVDNKNVKEKKDMTLGMMRTEVRSSYADSHLGHVFNDGPRAEGGLRYCINSASLKFIPVHKLKEAGYEDYLKIFKK</sequence>
<dbReference type="AlphaFoldDB" id="A0A7Y3WSK5"/>
<comment type="caution">
    <text evidence="3">Lacks conserved residue(s) required for the propagation of feature annotation.</text>
</comment>
<organism evidence="5 6">
    <name type="scientific">Clostridium estertheticum</name>
    <dbReference type="NCBI Taxonomy" id="238834"/>
    <lineage>
        <taxon>Bacteria</taxon>
        <taxon>Bacillati</taxon>
        <taxon>Bacillota</taxon>
        <taxon>Clostridia</taxon>
        <taxon>Eubacteriales</taxon>
        <taxon>Clostridiaceae</taxon>
        <taxon>Clostridium</taxon>
    </lineage>
</organism>
<protein>
    <recommendedName>
        <fullName evidence="3">Peptide methionine sulfoxide reductase MsrB</fullName>
        <ecNumber evidence="3">1.8.4.12</ecNumber>
    </recommendedName>
    <alternativeName>
        <fullName evidence="3">Peptide-methionine (R)-S-oxide reductase</fullName>
    </alternativeName>
</protein>
<dbReference type="Pfam" id="PF01641">
    <property type="entry name" value="SelR"/>
    <property type="match status" value="1"/>
</dbReference>
<dbReference type="Gene3D" id="2.170.150.20">
    <property type="entry name" value="Peptide methionine sulfoxide reductase"/>
    <property type="match status" value="1"/>
</dbReference>
<dbReference type="PROSITE" id="PS51790">
    <property type="entry name" value="MSRB"/>
    <property type="match status" value="1"/>
</dbReference>
<dbReference type="InterPro" id="IPR011057">
    <property type="entry name" value="Mss4-like_sf"/>
</dbReference>
<evidence type="ECO:0000256" key="2">
    <source>
        <dbReference type="ARBA" id="ARBA00048488"/>
    </source>
</evidence>
<dbReference type="EMBL" id="JABEYB010000011">
    <property type="protein sequence ID" value="NNU77187.1"/>
    <property type="molecule type" value="Genomic_DNA"/>
</dbReference>
<reference evidence="5 6" key="1">
    <citation type="submission" date="2020-05" db="EMBL/GenBank/DDBJ databases">
        <title>Complete genome of Clostridium estertheticum subspecies estertheticum, isolated from Vacuum packed lamb meat from New Zealand imported to Switzerland.</title>
        <authorList>
            <person name="Wambui J."/>
            <person name="Stevens M.J.A."/>
            <person name="Stephan R."/>
        </authorList>
    </citation>
    <scope>NUCLEOTIDE SEQUENCE [LARGE SCALE GENOMIC DNA]</scope>
    <source>
        <strain evidence="5 6">CEST001</strain>
    </source>
</reference>
<dbReference type="HAMAP" id="MF_01400">
    <property type="entry name" value="MsrB"/>
    <property type="match status" value="1"/>
</dbReference>
<evidence type="ECO:0000256" key="1">
    <source>
        <dbReference type="ARBA" id="ARBA00023002"/>
    </source>
</evidence>
<proteinExistence type="inferred from homology"/>
<dbReference type="GO" id="GO:0005737">
    <property type="term" value="C:cytoplasm"/>
    <property type="evidence" value="ECO:0007669"/>
    <property type="project" value="TreeGrafter"/>
</dbReference>
<evidence type="ECO:0000313" key="6">
    <source>
        <dbReference type="Proteomes" id="UP000531659"/>
    </source>
</evidence>
<dbReference type="NCBIfam" id="TIGR00357">
    <property type="entry name" value="peptide-methionine (R)-S-oxide reductase MsrB"/>
    <property type="match status" value="1"/>
</dbReference>
<dbReference type="GO" id="GO:0030091">
    <property type="term" value="P:protein repair"/>
    <property type="evidence" value="ECO:0007669"/>
    <property type="project" value="InterPro"/>
</dbReference>
<accession>A0A7Y3WSK5</accession>
<dbReference type="GO" id="GO:0006979">
    <property type="term" value="P:response to oxidative stress"/>
    <property type="evidence" value="ECO:0007669"/>
    <property type="project" value="InterPro"/>
</dbReference>